<dbReference type="OrthoDB" id="3819888at2759"/>
<evidence type="ECO:0008006" key="6">
    <source>
        <dbReference type="Google" id="ProtNLM"/>
    </source>
</evidence>
<dbReference type="PRINTS" id="PR00081">
    <property type="entry name" value="GDHRDH"/>
</dbReference>
<dbReference type="PANTHER" id="PTHR43618:SF4">
    <property type="entry name" value="SHORT CHAIN DEHYDROGENASE_REDUCTASE FAMILY (AFU_ORTHOLOGUE AFUA_7G04540)"/>
    <property type="match status" value="1"/>
</dbReference>
<dbReference type="Gene3D" id="3.40.50.720">
    <property type="entry name" value="NAD(P)-binding Rossmann-like Domain"/>
    <property type="match status" value="1"/>
</dbReference>
<dbReference type="CDD" id="cd05233">
    <property type="entry name" value="SDR_c"/>
    <property type="match status" value="1"/>
</dbReference>
<dbReference type="AlphaFoldDB" id="A0A1B9HY07"/>
<evidence type="ECO:0000313" key="5">
    <source>
        <dbReference type="EMBL" id="OCF48152.1"/>
    </source>
</evidence>
<evidence type="ECO:0000256" key="3">
    <source>
        <dbReference type="ARBA" id="ARBA00023002"/>
    </source>
</evidence>
<evidence type="ECO:0000256" key="1">
    <source>
        <dbReference type="ARBA" id="ARBA00006484"/>
    </source>
</evidence>
<sequence>MSYSSFEVTNLFSVKGKVVVVTGGGTGIGRAITTALAINGAKVYIIGRRLETLQNTADELSTAASKNDGQVIPLQGDILTKEGIHAVSEHLIKIVDKVDYLINNAGVGTNYKIQAEKVRSKNALEKKLGSIETSDFTDMATNYISAPWQLSIALLPLLRKSKDPVITNISSLAALITKPDIIHPAYGSAKAGESHLTRLLAANLIPFKIRVNSLSPGIFKSQATTGSSDPNTPVVSFLDSFVKSFPAGREGTWEELAGIALLLATPAGAHVNGIDIVIDGGAKLVFA</sequence>
<accession>A0A1B9HY07</accession>
<dbReference type="InterPro" id="IPR002347">
    <property type="entry name" value="SDR_fam"/>
</dbReference>
<dbReference type="InterPro" id="IPR036291">
    <property type="entry name" value="NAD(P)-bd_dom_sf"/>
</dbReference>
<keyword evidence="3" id="KW-0560">Oxidoreductase</keyword>
<name>A0A1B9HY07_9TREE</name>
<dbReference type="STRING" id="1296096.A0A1B9HY07"/>
<reference evidence="5" key="1">
    <citation type="submission" date="2013-07" db="EMBL/GenBank/DDBJ databases">
        <title>The Genome Sequence of Cryptococcus pinus CBS10737.</title>
        <authorList>
            <consortium name="The Broad Institute Genome Sequencing Platform"/>
            <person name="Cuomo C."/>
            <person name="Litvintseva A."/>
            <person name="Chen Y."/>
            <person name="Heitman J."/>
            <person name="Sun S."/>
            <person name="Springer D."/>
            <person name="Dromer F."/>
            <person name="Young S.K."/>
            <person name="Zeng Q."/>
            <person name="Gargeya S."/>
            <person name="Fitzgerald M."/>
            <person name="Abouelleil A."/>
            <person name="Alvarado L."/>
            <person name="Berlin A.M."/>
            <person name="Chapman S.B."/>
            <person name="Dewar J."/>
            <person name="Goldberg J."/>
            <person name="Griggs A."/>
            <person name="Gujja S."/>
            <person name="Hansen M."/>
            <person name="Howarth C."/>
            <person name="Imamovic A."/>
            <person name="Larimer J."/>
            <person name="McCowan C."/>
            <person name="Murphy C."/>
            <person name="Pearson M."/>
            <person name="Priest M."/>
            <person name="Roberts A."/>
            <person name="Saif S."/>
            <person name="Shea T."/>
            <person name="Sykes S."/>
            <person name="Wortman J."/>
            <person name="Nusbaum C."/>
            <person name="Birren B."/>
        </authorList>
    </citation>
    <scope>NUCLEOTIDE SEQUENCE [LARGE SCALE GENOMIC DNA]</scope>
    <source>
        <strain evidence="5">CBS 10737</strain>
    </source>
</reference>
<organism evidence="5">
    <name type="scientific">Kwoniella pini CBS 10737</name>
    <dbReference type="NCBI Taxonomy" id="1296096"/>
    <lineage>
        <taxon>Eukaryota</taxon>
        <taxon>Fungi</taxon>
        <taxon>Dikarya</taxon>
        <taxon>Basidiomycota</taxon>
        <taxon>Agaricomycotina</taxon>
        <taxon>Tremellomycetes</taxon>
        <taxon>Tremellales</taxon>
        <taxon>Cryptococcaceae</taxon>
        <taxon>Kwoniella</taxon>
    </lineage>
</organism>
<dbReference type="Pfam" id="PF00106">
    <property type="entry name" value="adh_short"/>
    <property type="match status" value="1"/>
</dbReference>
<evidence type="ECO:0000256" key="2">
    <source>
        <dbReference type="ARBA" id="ARBA00022857"/>
    </source>
</evidence>
<keyword evidence="2" id="KW-0521">NADP</keyword>
<dbReference type="PANTHER" id="PTHR43618">
    <property type="entry name" value="7-ALPHA-HYDROXYSTEROID DEHYDROGENASE"/>
    <property type="match status" value="1"/>
</dbReference>
<proteinExistence type="inferred from homology"/>
<dbReference type="GO" id="GO:0016491">
    <property type="term" value="F:oxidoreductase activity"/>
    <property type="evidence" value="ECO:0007669"/>
    <property type="project" value="UniProtKB-KW"/>
</dbReference>
<gene>
    <name evidence="5" type="ORF">I206_06020</name>
</gene>
<evidence type="ECO:0000256" key="4">
    <source>
        <dbReference type="RuleBase" id="RU000363"/>
    </source>
</evidence>
<dbReference type="EMBL" id="KI894014">
    <property type="protein sequence ID" value="OCF48152.1"/>
    <property type="molecule type" value="Genomic_DNA"/>
</dbReference>
<dbReference type="SUPFAM" id="SSF51735">
    <property type="entry name" value="NAD(P)-binding Rossmann-fold domains"/>
    <property type="match status" value="1"/>
</dbReference>
<protein>
    <recommendedName>
        <fullName evidence="6">NAD(P)-binding protein</fullName>
    </recommendedName>
</protein>
<dbReference type="InterPro" id="IPR052178">
    <property type="entry name" value="Sec_Metab_Biosynth_SDR"/>
</dbReference>
<comment type="similarity">
    <text evidence="1 4">Belongs to the short-chain dehydrogenases/reductases (SDR) family.</text>
</comment>
<dbReference type="PRINTS" id="PR00080">
    <property type="entry name" value="SDRFAMILY"/>
</dbReference>
<reference evidence="5" key="2">
    <citation type="submission" date="2016-07" db="EMBL/GenBank/DDBJ databases">
        <title>Evolution of pathogenesis and genome organization in the Tremellales.</title>
        <authorList>
            <person name="Cuomo C."/>
            <person name="Litvintseva A."/>
            <person name="Heitman J."/>
            <person name="Chen Y."/>
            <person name="Sun S."/>
            <person name="Springer D."/>
            <person name="Dromer F."/>
            <person name="Young S."/>
            <person name="Zeng Q."/>
            <person name="Chapman S."/>
            <person name="Gujja S."/>
            <person name="Saif S."/>
            <person name="Birren B."/>
        </authorList>
    </citation>
    <scope>NUCLEOTIDE SEQUENCE</scope>
    <source>
        <strain evidence="5">CBS 10737</strain>
    </source>
</reference>